<dbReference type="Gramene" id="GBG66068">
    <property type="protein sequence ID" value="GBG66068"/>
    <property type="gene ID" value="CBR_g55411"/>
</dbReference>
<name>A0A388K7P6_CHABU</name>
<accession>A0A388K7P6</accession>
<feature type="compositionally biased region" description="Basic residues" evidence="1">
    <location>
        <begin position="239"/>
        <end position="250"/>
    </location>
</feature>
<feature type="compositionally biased region" description="Polar residues" evidence="1">
    <location>
        <begin position="252"/>
        <end position="261"/>
    </location>
</feature>
<feature type="region of interest" description="Disordered" evidence="1">
    <location>
        <begin position="86"/>
        <end position="142"/>
    </location>
</feature>
<protein>
    <submittedName>
        <fullName evidence="2">Uncharacterized protein</fullName>
    </submittedName>
</protein>
<keyword evidence="3" id="KW-1185">Reference proteome</keyword>
<feature type="compositionally biased region" description="Basic and acidic residues" evidence="1">
    <location>
        <begin position="1"/>
        <end position="41"/>
    </location>
</feature>
<feature type="region of interest" description="Disordered" evidence="1">
    <location>
        <begin position="160"/>
        <end position="197"/>
    </location>
</feature>
<evidence type="ECO:0000256" key="1">
    <source>
        <dbReference type="SAM" id="MobiDB-lite"/>
    </source>
</evidence>
<dbReference type="EMBL" id="BFEA01000069">
    <property type="protein sequence ID" value="GBG66068.1"/>
    <property type="molecule type" value="Genomic_DNA"/>
</dbReference>
<dbReference type="AlphaFoldDB" id="A0A388K7P6"/>
<feature type="compositionally biased region" description="Basic and acidic residues" evidence="1">
    <location>
        <begin position="86"/>
        <end position="128"/>
    </location>
</feature>
<reference evidence="2 3" key="1">
    <citation type="journal article" date="2018" name="Cell">
        <title>The Chara Genome: Secondary Complexity and Implications for Plant Terrestrialization.</title>
        <authorList>
            <person name="Nishiyama T."/>
            <person name="Sakayama H."/>
            <person name="Vries J.D."/>
            <person name="Buschmann H."/>
            <person name="Saint-Marcoux D."/>
            <person name="Ullrich K.K."/>
            <person name="Haas F.B."/>
            <person name="Vanderstraeten L."/>
            <person name="Becker D."/>
            <person name="Lang D."/>
            <person name="Vosolsobe S."/>
            <person name="Rombauts S."/>
            <person name="Wilhelmsson P.K.I."/>
            <person name="Janitza P."/>
            <person name="Kern R."/>
            <person name="Heyl A."/>
            <person name="Rumpler F."/>
            <person name="Villalobos L.I.A.C."/>
            <person name="Clay J.M."/>
            <person name="Skokan R."/>
            <person name="Toyoda A."/>
            <person name="Suzuki Y."/>
            <person name="Kagoshima H."/>
            <person name="Schijlen E."/>
            <person name="Tajeshwar N."/>
            <person name="Catarino B."/>
            <person name="Hetherington A.J."/>
            <person name="Saltykova A."/>
            <person name="Bonnot C."/>
            <person name="Breuninger H."/>
            <person name="Symeonidi A."/>
            <person name="Radhakrishnan G.V."/>
            <person name="Van Nieuwerburgh F."/>
            <person name="Deforce D."/>
            <person name="Chang C."/>
            <person name="Karol K.G."/>
            <person name="Hedrich R."/>
            <person name="Ulvskov P."/>
            <person name="Glockner G."/>
            <person name="Delwiche C.F."/>
            <person name="Petrasek J."/>
            <person name="Van de Peer Y."/>
            <person name="Friml J."/>
            <person name="Beilby M."/>
            <person name="Dolan L."/>
            <person name="Kohara Y."/>
            <person name="Sugano S."/>
            <person name="Fujiyama A."/>
            <person name="Delaux P.-M."/>
            <person name="Quint M."/>
            <person name="TheiBen G."/>
            <person name="Hagemann M."/>
            <person name="Harholt J."/>
            <person name="Dunand C."/>
            <person name="Zachgo S."/>
            <person name="Langdale J."/>
            <person name="Maumus F."/>
            <person name="Straeten D.V.D."/>
            <person name="Gould S.B."/>
            <person name="Rensing S.A."/>
        </authorList>
    </citation>
    <scope>NUCLEOTIDE SEQUENCE [LARGE SCALE GENOMIC DNA]</scope>
    <source>
        <strain evidence="2 3">S276</strain>
    </source>
</reference>
<sequence>METKEKEKRAKEEKLKEEEEKKKIQAAEEERAKAKREREEFEQALGKMVRENMKEVCEEVIGQKASTSKVTTIGCDQTARQEAARLEEARRKQQEERWRREDSAAREQLKKQRNDELEKLRRENEDLLRTASGKASRELDSIKADNQALVHDLLALKDEVDTLKQNNKRSSEAVTEKSPPIEPAKGKSRQEGGTQTPLECAKLIEAYWKIRDDKDMAEREVSALKERINRIKITSPLSTKRKTLLQRRSGKMGSSPQSKNGDQVKITFVCKVGEERD</sequence>
<comment type="caution">
    <text evidence="2">The sequence shown here is derived from an EMBL/GenBank/DDBJ whole genome shotgun (WGS) entry which is preliminary data.</text>
</comment>
<gene>
    <name evidence="2" type="ORF">CBR_g55411</name>
</gene>
<proteinExistence type="predicted"/>
<evidence type="ECO:0000313" key="2">
    <source>
        <dbReference type="EMBL" id="GBG66068.1"/>
    </source>
</evidence>
<feature type="region of interest" description="Disordered" evidence="1">
    <location>
        <begin position="1"/>
        <end position="42"/>
    </location>
</feature>
<dbReference type="Proteomes" id="UP000265515">
    <property type="component" value="Unassembled WGS sequence"/>
</dbReference>
<evidence type="ECO:0000313" key="3">
    <source>
        <dbReference type="Proteomes" id="UP000265515"/>
    </source>
</evidence>
<organism evidence="2 3">
    <name type="scientific">Chara braunii</name>
    <name type="common">Braun's stonewort</name>
    <dbReference type="NCBI Taxonomy" id="69332"/>
    <lineage>
        <taxon>Eukaryota</taxon>
        <taxon>Viridiplantae</taxon>
        <taxon>Streptophyta</taxon>
        <taxon>Charophyceae</taxon>
        <taxon>Charales</taxon>
        <taxon>Characeae</taxon>
        <taxon>Chara</taxon>
    </lineage>
</organism>
<feature type="region of interest" description="Disordered" evidence="1">
    <location>
        <begin position="235"/>
        <end position="263"/>
    </location>
</feature>